<reference evidence="5 6" key="1">
    <citation type="submission" date="2020-01" db="EMBL/GenBank/DDBJ databases">
        <title>Paenibacillus soybeanensis sp. nov. isolated from the nodules of soybean (Glycine max(L.) Merr).</title>
        <authorList>
            <person name="Wang H."/>
        </authorList>
    </citation>
    <scope>NUCLEOTIDE SEQUENCE [LARGE SCALE GENOMIC DNA]</scope>
    <source>
        <strain evidence="5 6">DSM 23054</strain>
    </source>
</reference>
<evidence type="ECO:0000259" key="3">
    <source>
        <dbReference type="Pfam" id="PF25838"/>
    </source>
</evidence>
<feature type="compositionally biased region" description="Low complexity" evidence="1">
    <location>
        <begin position="416"/>
        <end position="431"/>
    </location>
</feature>
<feature type="domain" description="D-apionate lactonase TIM barrel" evidence="3">
    <location>
        <begin position="479"/>
        <end position="635"/>
    </location>
</feature>
<feature type="domain" description="D-apionate lactonase N-terminal" evidence="2">
    <location>
        <begin position="20"/>
        <end position="238"/>
    </location>
</feature>
<feature type="domain" description="D-apionate lactonase C-terminal" evidence="4">
    <location>
        <begin position="650"/>
        <end position="735"/>
    </location>
</feature>
<evidence type="ECO:0000259" key="2">
    <source>
        <dbReference type="Pfam" id="PF25837"/>
    </source>
</evidence>
<evidence type="ECO:0000256" key="1">
    <source>
        <dbReference type="SAM" id="MobiDB-lite"/>
    </source>
</evidence>
<feature type="domain" description="D-apionate lactonase TIM barrel" evidence="3">
    <location>
        <begin position="274"/>
        <end position="367"/>
    </location>
</feature>
<name>A0A7X4YRN4_9BACL</name>
<protein>
    <submittedName>
        <fullName evidence="5">Uncharacterized protein</fullName>
    </submittedName>
</protein>
<dbReference type="AlphaFoldDB" id="A0A7X4YRN4"/>
<dbReference type="Pfam" id="PF25839">
    <property type="entry name" value="Apionate_lact_C"/>
    <property type="match status" value="1"/>
</dbReference>
<keyword evidence="6" id="KW-1185">Reference proteome</keyword>
<dbReference type="InterPro" id="IPR058787">
    <property type="entry name" value="ApnL_M"/>
</dbReference>
<dbReference type="OrthoDB" id="931854at2"/>
<evidence type="ECO:0000259" key="4">
    <source>
        <dbReference type="Pfam" id="PF25839"/>
    </source>
</evidence>
<dbReference type="InterPro" id="IPR058789">
    <property type="entry name" value="ApnL_C"/>
</dbReference>
<organism evidence="5 6">
    <name type="scientific">Paenibacillus sacheonensis</name>
    <dbReference type="NCBI Taxonomy" id="742054"/>
    <lineage>
        <taxon>Bacteria</taxon>
        <taxon>Bacillati</taxon>
        <taxon>Bacillota</taxon>
        <taxon>Bacilli</taxon>
        <taxon>Bacillales</taxon>
        <taxon>Paenibacillaceae</taxon>
        <taxon>Paenibacillus</taxon>
    </lineage>
</organism>
<evidence type="ECO:0000313" key="6">
    <source>
        <dbReference type="Proteomes" id="UP000558113"/>
    </source>
</evidence>
<gene>
    <name evidence="5" type="ORF">GT003_19970</name>
</gene>
<feature type="region of interest" description="Disordered" evidence="1">
    <location>
        <begin position="704"/>
        <end position="725"/>
    </location>
</feature>
<dbReference type="EMBL" id="JAAAMU010000011">
    <property type="protein sequence ID" value="NBC71278.1"/>
    <property type="molecule type" value="Genomic_DNA"/>
</dbReference>
<dbReference type="InterPro" id="IPR058788">
    <property type="entry name" value="ApnL_N"/>
</dbReference>
<sequence>MHEREVKKRMKNEEALFGGTGLVRPLRRLRAGRVTADFMEDGSLKYIRYGSVELLRHLHPTLRDQDWGSAAGEVSELRFHEDEDAVQVTYRLDYRGGEVDFGCAIVIRLSSAGRVSMSMDGEARSGFRKNRLGFCLLHPMDSAGACVEATTPDGIVLGRFPELVSPGDPFAELKAMRIYAGGLTTHIMFLGDLFQTEDQRNWTDGSFKTFCTPLRLPYPVVMQQGEKVMQAVTIDVTDDAGSLEGGQEIEAGSGTARMQAVVRREQAFALPALGTLLPPMDGMPPARVVGLLRELGLSQLRCEAELSLPDWKTRIEAAAELALELGLAYELQLIAEPDETALREAAAAIAALAPAPLRIAVFPAAALDVPTTSAELYGASLNACRYVTDDGMAALLKRLLNEAAAAARAGAGVDAGAAADTGSETGADTGSDAGGGAVSEIQVGAAAEDGGNAGGAVVETETEAAVGEETGSGGGAESGIEVGGGSRGNFAELNRVALPMGLSWDFAEFAVNPQVHASDLASIAETLPAQGIVCRTAIASRRDMPVRIGAVTLKQRMNPYSAGEEGVQRSRERGNRLDPRQSSSFAAAWLIGSVAQLAREGIASANYFEAFGPLGFMDEDGGNAYPVHAAMKLIGEFREGEALQVDGLDPSRVAALGLRGKERVVVLLANLTADELSVLVDLSEWKQPNAAISRLRGASSEAAAAAGAAERAEESEESASLQPDASVTLQPFETYVIEFRA</sequence>
<proteinExistence type="predicted"/>
<dbReference type="Proteomes" id="UP000558113">
    <property type="component" value="Unassembled WGS sequence"/>
</dbReference>
<feature type="region of interest" description="Disordered" evidence="1">
    <location>
        <begin position="416"/>
        <end position="437"/>
    </location>
</feature>
<accession>A0A7X4YRN4</accession>
<dbReference type="Pfam" id="PF25837">
    <property type="entry name" value="Apionate_lact_N"/>
    <property type="match status" value="1"/>
</dbReference>
<comment type="caution">
    <text evidence="5">The sequence shown here is derived from an EMBL/GenBank/DDBJ whole genome shotgun (WGS) entry which is preliminary data.</text>
</comment>
<evidence type="ECO:0000313" key="5">
    <source>
        <dbReference type="EMBL" id="NBC71278.1"/>
    </source>
</evidence>
<dbReference type="RefSeq" id="WP_161701095.1">
    <property type="nucleotide sequence ID" value="NZ_JAAAMU010000011.1"/>
</dbReference>
<dbReference type="Pfam" id="PF25838">
    <property type="entry name" value="Apionate_lact_M"/>
    <property type="match status" value="2"/>
</dbReference>